<evidence type="ECO:0000256" key="3">
    <source>
        <dbReference type="ARBA" id="ARBA00022729"/>
    </source>
</evidence>
<evidence type="ECO:0000256" key="1">
    <source>
        <dbReference type="ARBA" id="ARBA00004196"/>
    </source>
</evidence>
<dbReference type="SUPFAM" id="SSF53850">
    <property type="entry name" value="Periplasmic binding protein-like II"/>
    <property type="match status" value="1"/>
</dbReference>
<reference evidence="7 8" key="1">
    <citation type="submission" date="2017-08" db="EMBL/GenBank/DDBJ databases">
        <authorList>
            <person name="de Groot N.N."/>
        </authorList>
    </citation>
    <scope>NUCLEOTIDE SEQUENCE [LARGE SCALE GENOMIC DNA]</scope>
    <source>
        <strain evidence="7 8">USBA 855</strain>
    </source>
</reference>
<comment type="subcellular location">
    <subcellularLocation>
        <location evidence="1">Cell envelope</location>
    </subcellularLocation>
</comment>
<dbReference type="AlphaFoldDB" id="A0A285VLS1"/>
<evidence type="ECO:0000313" key="7">
    <source>
        <dbReference type="EMBL" id="SOC55034.1"/>
    </source>
</evidence>
<organism evidence="7 8">
    <name type="scientific">Chromohalobacter canadensis</name>
    <dbReference type="NCBI Taxonomy" id="141389"/>
    <lineage>
        <taxon>Bacteria</taxon>
        <taxon>Pseudomonadati</taxon>
        <taxon>Pseudomonadota</taxon>
        <taxon>Gammaproteobacteria</taxon>
        <taxon>Oceanospirillales</taxon>
        <taxon>Halomonadaceae</taxon>
        <taxon>Chromohalobacter</taxon>
    </lineage>
</organism>
<dbReference type="Pfam" id="PF00497">
    <property type="entry name" value="SBP_bac_3"/>
    <property type="match status" value="1"/>
</dbReference>
<dbReference type="EMBL" id="OBQJ01000004">
    <property type="protein sequence ID" value="SOC55034.1"/>
    <property type="molecule type" value="Genomic_DNA"/>
</dbReference>
<gene>
    <name evidence="7" type="ORF">SAMN05421509_104319</name>
</gene>
<dbReference type="SMART" id="SM00062">
    <property type="entry name" value="PBPb"/>
    <property type="match status" value="1"/>
</dbReference>
<evidence type="ECO:0000256" key="5">
    <source>
        <dbReference type="SAM" id="SignalP"/>
    </source>
</evidence>
<feature type="domain" description="Solute-binding protein family 3/N-terminal" evidence="6">
    <location>
        <begin position="48"/>
        <end position="278"/>
    </location>
</feature>
<dbReference type="PANTHER" id="PTHR35936">
    <property type="entry name" value="MEMBRANE-BOUND LYTIC MUREIN TRANSGLYCOSYLASE F"/>
    <property type="match status" value="1"/>
</dbReference>
<evidence type="ECO:0000256" key="4">
    <source>
        <dbReference type="RuleBase" id="RU003744"/>
    </source>
</evidence>
<dbReference type="InterPro" id="IPR001638">
    <property type="entry name" value="Solute-binding_3/MltF_N"/>
</dbReference>
<proteinExistence type="inferred from homology"/>
<evidence type="ECO:0000256" key="2">
    <source>
        <dbReference type="ARBA" id="ARBA00010333"/>
    </source>
</evidence>
<dbReference type="Proteomes" id="UP000219023">
    <property type="component" value="Unassembled WGS sequence"/>
</dbReference>
<dbReference type="RefSeq" id="WP_097022824.1">
    <property type="nucleotide sequence ID" value="NZ_OBQJ01000004.1"/>
</dbReference>
<name>A0A285VLS1_9GAMM</name>
<dbReference type="PROSITE" id="PS01039">
    <property type="entry name" value="SBP_BACTERIAL_3"/>
    <property type="match status" value="1"/>
</dbReference>
<feature type="signal peptide" evidence="5">
    <location>
        <begin position="1"/>
        <end position="38"/>
    </location>
</feature>
<dbReference type="OrthoDB" id="9768183at2"/>
<protein>
    <submittedName>
        <fullName evidence="7">Amino acid ABC transporter substrate-binding protein, PAAT family</fullName>
    </submittedName>
</protein>
<sequence length="285" mass="31668">MSPSRLLDFHPPVAVPFKLAIAVLLVAPSLTGALSAQASDTSNKDRQHVRIAVDVPYPPFEYRNADGELAGFEIDLGNALCQRAKLDCEWVVQGWDGIIPGLLSRKYDAILSSMRITPAREKQVRFTDPYAMSPKVWVARRGSDIDIDDMETLKGLSVGVQRGTTQDNYVTERYADTLEIQRYATAADVALDLQSQRLELAFINYPVALDTLDVDDTNSDFVQVGPRINSPESIFGKGNAIAVRPRDKDLAATFNQALDSVYADGTFIELMEQYFDYDLRPASRK</sequence>
<keyword evidence="3 5" id="KW-0732">Signal</keyword>
<dbReference type="InterPro" id="IPR018313">
    <property type="entry name" value="SBP_3_CS"/>
</dbReference>
<evidence type="ECO:0000259" key="6">
    <source>
        <dbReference type="SMART" id="SM00062"/>
    </source>
</evidence>
<dbReference type="PANTHER" id="PTHR35936:SF17">
    <property type="entry name" value="ARGININE-BINDING EXTRACELLULAR PROTEIN ARTP"/>
    <property type="match status" value="1"/>
</dbReference>
<feature type="chain" id="PRO_5012176752" evidence="5">
    <location>
        <begin position="39"/>
        <end position="285"/>
    </location>
</feature>
<dbReference type="GO" id="GO:0030313">
    <property type="term" value="C:cell envelope"/>
    <property type="evidence" value="ECO:0007669"/>
    <property type="project" value="UniProtKB-SubCell"/>
</dbReference>
<evidence type="ECO:0000313" key="8">
    <source>
        <dbReference type="Proteomes" id="UP000219023"/>
    </source>
</evidence>
<comment type="similarity">
    <text evidence="2 4">Belongs to the bacterial solute-binding protein 3 family.</text>
</comment>
<dbReference type="Gene3D" id="3.40.190.10">
    <property type="entry name" value="Periplasmic binding protein-like II"/>
    <property type="match status" value="2"/>
</dbReference>
<accession>A0A285VLS1</accession>